<evidence type="ECO:0000259" key="2">
    <source>
        <dbReference type="PROSITE" id="PS50191"/>
    </source>
</evidence>
<dbReference type="Gene3D" id="1.10.8.20">
    <property type="entry name" value="N-terminal domain of phosphatidylinositol transfer protein sec14p"/>
    <property type="match status" value="1"/>
</dbReference>
<evidence type="ECO:0000313" key="4">
    <source>
        <dbReference type="Proteomes" id="UP001050691"/>
    </source>
</evidence>
<dbReference type="Pfam" id="PF00650">
    <property type="entry name" value="CRAL_TRIO"/>
    <property type="match status" value="1"/>
</dbReference>
<reference evidence="3" key="1">
    <citation type="submission" date="2021-10" db="EMBL/GenBank/DDBJ databases">
        <title>De novo Genome Assembly of Clathrus columnatus (Basidiomycota, Fungi) Using Illumina and Nanopore Sequence Data.</title>
        <authorList>
            <person name="Ogiso-Tanaka E."/>
            <person name="Itagaki H."/>
            <person name="Hosoya T."/>
            <person name="Hosaka K."/>
        </authorList>
    </citation>
    <scope>NUCLEOTIDE SEQUENCE</scope>
    <source>
        <strain evidence="3">MO-923</strain>
    </source>
</reference>
<dbReference type="PROSITE" id="PS50191">
    <property type="entry name" value="CRAL_TRIO"/>
    <property type="match status" value="1"/>
</dbReference>
<dbReference type="Gene3D" id="3.40.525.10">
    <property type="entry name" value="CRAL-TRIO lipid binding domain"/>
    <property type="match status" value="1"/>
</dbReference>
<dbReference type="InterPro" id="IPR001251">
    <property type="entry name" value="CRAL-TRIO_dom"/>
</dbReference>
<gene>
    <name evidence="3" type="ORF">Clacol_001957</name>
</gene>
<dbReference type="Proteomes" id="UP001050691">
    <property type="component" value="Unassembled WGS sequence"/>
</dbReference>
<dbReference type="SMART" id="SM00516">
    <property type="entry name" value="SEC14"/>
    <property type="match status" value="1"/>
</dbReference>
<dbReference type="AlphaFoldDB" id="A0AAV5A2S8"/>
<dbReference type="SUPFAM" id="SSF52087">
    <property type="entry name" value="CRAL/TRIO domain"/>
    <property type="match status" value="1"/>
</dbReference>
<dbReference type="CDD" id="cd00170">
    <property type="entry name" value="SEC14"/>
    <property type="match status" value="1"/>
</dbReference>
<dbReference type="PANTHER" id="PTHR45657:SF1">
    <property type="entry name" value="CRAL-TRIO DOMAIN-CONTAINING PROTEIN YKL091C-RELATED"/>
    <property type="match status" value="1"/>
</dbReference>
<dbReference type="InterPro" id="IPR036865">
    <property type="entry name" value="CRAL-TRIO_dom_sf"/>
</dbReference>
<comment type="caution">
    <text evidence="3">The sequence shown here is derived from an EMBL/GenBank/DDBJ whole genome shotgun (WGS) entry which is preliminary data.</text>
</comment>
<dbReference type="InterPro" id="IPR036273">
    <property type="entry name" value="CRAL/TRIO_N_dom_sf"/>
</dbReference>
<keyword evidence="4" id="KW-1185">Reference proteome</keyword>
<dbReference type="Pfam" id="PF03765">
    <property type="entry name" value="CRAL_TRIO_N"/>
    <property type="match status" value="1"/>
</dbReference>
<dbReference type="EMBL" id="BPWL01000002">
    <property type="protein sequence ID" value="GJJ07752.1"/>
    <property type="molecule type" value="Genomic_DNA"/>
</dbReference>
<protein>
    <recommendedName>
        <fullName evidence="2">CRAL-TRIO domain-containing protein</fullName>
    </recommendedName>
</protein>
<dbReference type="SMART" id="SM01100">
    <property type="entry name" value="CRAL_TRIO_N"/>
    <property type="match status" value="1"/>
</dbReference>
<dbReference type="InterPro" id="IPR051026">
    <property type="entry name" value="PI/PC_transfer"/>
</dbReference>
<evidence type="ECO:0000313" key="3">
    <source>
        <dbReference type="EMBL" id="GJJ07752.1"/>
    </source>
</evidence>
<dbReference type="SUPFAM" id="SSF46938">
    <property type="entry name" value="CRAL/TRIO N-terminal domain"/>
    <property type="match status" value="1"/>
</dbReference>
<sequence>MASPSEQNPINNSVNGANSTYQPPPGRLGNLTIVQNDTLEEMKTELQAEGLLVPERHDDATLLRFLRARRFDLVKAKKMLIAAEGWWKDFGVDDIEKSVLIGSNYVRSGRQILPQFYHKTDKDGCPVYIERLSRLDDKALSGITTQDRMLKHLVQEYEKMIKYRYPACSKLVDHPVETTCTILDLYGVSTLQFYQVRSYVAAAAKIGQDYYPEVMGSFYIINAPFLFSAVWSLIKPWLDEVTVAKINILGEDYKRTLLTQIPAENLPMDLGGTCQCVGGCSLSDAGPWNEVRQAKNGQE</sequence>
<name>A0AAV5A2S8_9AGAM</name>
<organism evidence="3 4">
    <name type="scientific">Clathrus columnatus</name>
    <dbReference type="NCBI Taxonomy" id="1419009"/>
    <lineage>
        <taxon>Eukaryota</taxon>
        <taxon>Fungi</taxon>
        <taxon>Dikarya</taxon>
        <taxon>Basidiomycota</taxon>
        <taxon>Agaricomycotina</taxon>
        <taxon>Agaricomycetes</taxon>
        <taxon>Phallomycetidae</taxon>
        <taxon>Phallales</taxon>
        <taxon>Clathraceae</taxon>
        <taxon>Clathrus</taxon>
    </lineage>
</organism>
<dbReference type="PANTHER" id="PTHR45657">
    <property type="entry name" value="CRAL-TRIO DOMAIN-CONTAINING PROTEIN YKL091C-RELATED"/>
    <property type="match status" value="1"/>
</dbReference>
<feature type="region of interest" description="Disordered" evidence="1">
    <location>
        <begin position="1"/>
        <end position="28"/>
    </location>
</feature>
<proteinExistence type="predicted"/>
<evidence type="ECO:0000256" key="1">
    <source>
        <dbReference type="SAM" id="MobiDB-lite"/>
    </source>
</evidence>
<feature type="domain" description="CRAL-TRIO" evidence="2">
    <location>
        <begin position="105"/>
        <end position="278"/>
    </location>
</feature>
<accession>A0AAV5A2S8</accession>
<feature type="compositionally biased region" description="Polar residues" evidence="1">
    <location>
        <begin position="1"/>
        <end position="21"/>
    </location>
</feature>
<dbReference type="InterPro" id="IPR011074">
    <property type="entry name" value="CRAL/TRIO_N_dom"/>
</dbReference>